<dbReference type="EMBL" id="JAANIT010000486">
    <property type="protein sequence ID" value="KAG1547241.1"/>
    <property type="molecule type" value="Genomic_DNA"/>
</dbReference>
<feature type="transmembrane region" description="Helical" evidence="8">
    <location>
        <begin position="77"/>
        <end position="97"/>
    </location>
</feature>
<reference evidence="10" key="1">
    <citation type="journal article" date="2020" name="Microb. Genom.">
        <title>Genetic diversity of clinical and environmental Mucorales isolates obtained from an investigation of mucormycosis cases among solid organ transplant recipients.</title>
        <authorList>
            <person name="Nguyen M.H."/>
            <person name="Kaul D."/>
            <person name="Muto C."/>
            <person name="Cheng S.J."/>
            <person name="Richter R.A."/>
            <person name="Bruno V.M."/>
            <person name="Liu G."/>
            <person name="Beyhan S."/>
            <person name="Sundermann A.J."/>
            <person name="Mounaud S."/>
            <person name="Pasculle A.W."/>
            <person name="Nierman W.C."/>
            <person name="Driscoll E."/>
            <person name="Cumbie R."/>
            <person name="Clancy C.J."/>
            <person name="Dupont C.L."/>
        </authorList>
    </citation>
    <scope>NUCLEOTIDE SEQUENCE</scope>
    <source>
        <strain evidence="10">GL16</strain>
    </source>
</reference>
<feature type="transmembrane region" description="Helical" evidence="8">
    <location>
        <begin position="20"/>
        <end position="39"/>
    </location>
</feature>
<feature type="transmembrane region" description="Helical" evidence="8">
    <location>
        <begin position="45"/>
        <end position="65"/>
    </location>
</feature>
<evidence type="ECO:0000256" key="3">
    <source>
        <dbReference type="ARBA" id="ARBA00022692"/>
    </source>
</evidence>
<evidence type="ECO:0000313" key="11">
    <source>
        <dbReference type="Proteomes" id="UP000717996"/>
    </source>
</evidence>
<dbReference type="OrthoDB" id="39175at2759"/>
<dbReference type="InterPro" id="IPR040236">
    <property type="entry name" value="TMEM198"/>
</dbReference>
<keyword evidence="3 8" id="KW-0812">Transmembrane</keyword>
<feature type="domain" description="TM7S3/TM198-like" evidence="9">
    <location>
        <begin position="29"/>
        <end position="216"/>
    </location>
</feature>
<protein>
    <recommendedName>
        <fullName evidence="6">Transmembrane protein 198</fullName>
    </recommendedName>
</protein>
<feature type="transmembrane region" description="Helical" evidence="8">
    <location>
        <begin position="142"/>
        <end position="165"/>
    </location>
</feature>
<evidence type="ECO:0000313" key="10">
    <source>
        <dbReference type="EMBL" id="KAG1547241.1"/>
    </source>
</evidence>
<dbReference type="InterPro" id="IPR025256">
    <property type="entry name" value="TM7S3/TM198-like_dom"/>
</dbReference>
<keyword evidence="4 8" id="KW-1133">Transmembrane helix</keyword>
<evidence type="ECO:0000259" key="9">
    <source>
        <dbReference type="Pfam" id="PF13886"/>
    </source>
</evidence>
<dbReference type="PANTHER" id="PTHR31247:SF5">
    <property type="entry name" value="DUF4203 DOMAIN-CONTAINING PROTEIN"/>
    <property type="match status" value="1"/>
</dbReference>
<comment type="similarity">
    <text evidence="2">Belongs to the TMEM198 family.</text>
</comment>
<sequence>MLWDKGHKEVLHCTDPPLRYPIQVIIAACLLILIGAYFMSVGFPLFIVTMAMVGLLLGSGITWVCLKTVEPPKGYPLSSTVYLCSCVGAGLVFAIVTLYFWRVALYLLCGVAGYLFSLYIWSWKEDFVIQHALIRQLTSLSIALVFTVTAMVIEFAAVIICMSFLGSYLFILGLDLFIETGFSNSIIKLLQMRSPEKIKYIIDYKVYGMLGGIFGLWTQYHKTACPVLFLNAFQLPIDHEAIPSIDRILRYDPATKKLINWIMSQHLLYAPWLQDGSVLVAGAFMAITMFQTSRQKEAELLYREVHLRFLELCFPHQEVEEEQFLVETALLLVHYQCMAKSETQAFMTLRIALDLVSTRTISMPLLKNLEAWYVWLTVYLNKPYLAELDVSSSSKFAFTCEKQKWAFDVTEAYTKFLKCIVLERKPIEMKIIRDSLDTLSKIKLPKKHAQVLETPQKIITLYHHMLTVQIYNSAEDLCTEKCLEIITLAHHILTTTTRLIPQSVIQSILFASNFCKSTTSPLYTPLVQLLTTFAWDETLKAILDDIVRQDYTLKYLSGIPMNSSGQKRNINYLFDYCEPPFSDRSSYVPKRVKPLEDYLDRQQQEEEEALMYGYLLMDGPPYFEDKREDVTKLPLPQPSNPVPKMGWNQTQRPWSKFFIESEVQTLHYPTTSGEPQILLQEEEYKKTVTHQRQPSFSDSSSTTSPTSTSSHYPKRQTSRQSSVDAMAAVVWATGFPGKN</sequence>
<evidence type="ECO:0000256" key="5">
    <source>
        <dbReference type="ARBA" id="ARBA00023136"/>
    </source>
</evidence>
<dbReference type="Pfam" id="PF13886">
    <property type="entry name" value="TM7S3_TM198"/>
    <property type="match status" value="1"/>
</dbReference>
<keyword evidence="5 8" id="KW-0472">Membrane</keyword>
<comment type="subcellular location">
    <subcellularLocation>
        <location evidence="1">Membrane</location>
        <topology evidence="1">Multi-pass membrane protein</topology>
    </subcellularLocation>
</comment>
<gene>
    <name evidence="10" type="ORF">G6F51_004383</name>
</gene>
<dbReference type="Proteomes" id="UP000717996">
    <property type="component" value="Unassembled WGS sequence"/>
</dbReference>
<evidence type="ECO:0000256" key="7">
    <source>
        <dbReference type="SAM" id="MobiDB-lite"/>
    </source>
</evidence>
<dbReference type="PANTHER" id="PTHR31247">
    <property type="entry name" value="TRANSMEMBRANE PROTEIN 198 FAMILY MEMBER"/>
    <property type="match status" value="1"/>
</dbReference>
<evidence type="ECO:0000256" key="2">
    <source>
        <dbReference type="ARBA" id="ARBA00006244"/>
    </source>
</evidence>
<feature type="transmembrane region" description="Helical" evidence="8">
    <location>
        <begin position="103"/>
        <end position="121"/>
    </location>
</feature>
<proteinExistence type="inferred from homology"/>
<evidence type="ECO:0000256" key="1">
    <source>
        <dbReference type="ARBA" id="ARBA00004141"/>
    </source>
</evidence>
<accession>A0A9P7CD54</accession>
<organism evidence="10 11">
    <name type="scientific">Rhizopus oryzae</name>
    <name type="common">Mucormycosis agent</name>
    <name type="synonym">Rhizopus arrhizus var. delemar</name>
    <dbReference type="NCBI Taxonomy" id="64495"/>
    <lineage>
        <taxon>Eukaryota</taxon>
        <taxon>Fungi</taxon>
        <taxon>Fungi incertae sedis</taxon>
        <taxon>Mucoromycota</taxon>
        <taxon>Mucoromycotina</taxon>
        <taxon>Mucoromycetes</taxon>
        <taxon>Mucorales</taxon>
        <taxon>Mucorineae</taxon>
        <taxon>Rhizopodaceae</taxon>
        <taxon>Rhizopus</taxon>
    </lineage>
</organism>
<evidence type="ECO:0000256" key="6">
    <source>
        <dbReference type="ARBA" id="ARBA00049737"/>
    </source>
</evidence>
<evidence type="ECO:0000256" key="8">
    <source>
        <dbReference type="SAM" id="Phobius"/>
    </source>
</evidence>
<evidence type="ECO:0000256" key="4">
    <source>
        <dbReference type="ARBA" id="ARBA00022989"/>
    </source>
</evidence>
<dbReference type="GO" id="GO:0005886">
    <property type="term" value="C:plasma membrane"/>
    <property type="evidence" value="ECO:0007669"/>
    <property type="project" value="TreeGrafter"/>
</dbReference>
<dbReference type="AlphaFoldDB" id="A0A9P7CD54"/>
<comment type="caution">
    <text evidence="10">The sequence shown here is derived from an EMBL/GenBank/DDBJ whole genome shotgun (WGS) entry which is preliminary data.</text>
</comment>
<feature type="transmembrane region" description="Helical" evidence="8">
    <location>
        <begin position="171"/>
        <end position="190"/>
    </location>
</feature>
<name>A0A9P7CD54_RHIOR</name>
<feature type="compositionally biased region" description="Low complexity" evidence="7">
    <location>
        <begin position="695"/>
        <end position="710"/>
    </location>
</feature>
<feature type="region of interest" description="Disordered" evidence="7">
    <location>
        <begin position="685"/>
        <end position="723"/>
    </location>
</feature>